<accession>A0A6A5ZKD4</accession>
<evidence type="ECO:0000313" key="3">
    <source>
        <dbReference type="Proteomes" id="UP000799770"/>
    </source>
</evidence>
<reference evidence="2" key="1">
    <citation type="journal article" date="2020" name="Stud. Mycol.">
        <title>101 Dothideomycetes genomes: a test case for predicting lifestyles and emergence of pathogens.</title>
        <authorList>
            <person name="Haridas S."/>
            <person name="Albert R."/>
            <person name="Binder M."/>
            <person name="Bloem J."/>
            <person name="Labutti K."/>
            <person name="Salamov A."/>
            <person name="Andreopoulos B."/>
            <person name="Baker S."/>
            <person name="Barry K."/>
            <person name="Bills G."/>
            <person name="Bluhm B."/>
            <person name="Cannon C."/>
            <person name="Castanera R."/>
            <person name="Culley D."/>
            <person name="Daum C."/>
            <person name="Ezra D."/>
            <person name="Gonzalez J."/>
            <person name="Henrissat B."/>
            <person name="Kuo A."/>
            <person name="Liang C."/>
            <person name="Lipzen A."/>
            <person name="Lutzoni F."/>
            <person name="Magnuson J."/>
            <person name="Mondo S."/>
            <person name="Nolan M."/>
            <person name="Ohm R."/>
            <person name="Pangilinan J."/>
            <person name="Park H.-J."/>
            <person name="Ramirez L."/>
            <person name="Alfaro M."/>
            <person name="Sun H."/>
            <person name="Tritt A."/>
            <person name="Yoshinaga Y."/>
            <person name="Zwiers L.-H."/>
            <person name="Turgeon B."/>
            <person name="Goodwin S."/>
            <person name="Spatafora J."/>
            <person name="Crous P."/>
            <person name="Grigoriev I."/>
        </authorList>
    </citation>
    <scope>NUCLEOTIDE SEQUENCE</scope>
    <source>
        <strain evidence="2">CBS 627.86</strain>
    </source>
</reference>
<sequence>MSGTRDPDWTSLKSYQSTRASASSPLLKEDSPAPSQIYHDLIKARLDDVTIRLEHLVEARVDPENVRKDSVSLDLDRPRVNNDIIEWLAGQDPFSADDATFHQNTGFGKLLLAVGLPLPATPPLSWVATPSELVARPKAASRKGPCESFSSFGMPHTGVDVLPFTERARGGKPKQVRRRASAPAMLDYQHIKETDNRLLDDCERIIRKRVSAPPDCESLDIPRTIPRGTARRLRRICGHESLATAFFSTPNLLTQRWSESVIPFELSTLAEHTTTPMQAIFRAPTPSQRAAVPREPCPICLEPYYQTVPAPDPYDFPVCEH</sequence>
<evidence type="ECO:0000313" key="2">
    <source>
        <dbReference type="EMBL" id="KAF2120120.1"/>
    </source>
</evidence>
<proteinExistence type="predicted"/>
<keyword evidence="3" id="KW-1185">Reference proteome</keyword>
<feature type="region of interest" description="Disordered" evidence="1">
    <location>
        <begin position="1"/>
        <end position="31"/>
    </location>
</feature>
<evidence type="ECO:0000256" key="1">
    <source>
        <dbReference type="SAM" id="MobiDB-lite"/>
    </source>
</evidence>
<feature type="compositionally biased region" description="Polar residues" evidence="1">
    <location>
        <begin position="11"/>
        <end position="24"/>
    </location>
</feature>
<gene>
    <name evidence="2" type="ORF">BDV96DRAFT_641973</name>
</gene>
<dbReference type="AlphaFoldDB" id="A0A6A5ZKD4"/>
<dbReference type="Proteomes" id="UP000799770">
    <property type="component" value="Unassembled WGS sequence"/>
</dbReference>
<protein>
    <submittedName>
        <fullName evidence="2">Uncharacterized protein</fullName>
    </submittedName>
</protein>
<dbReference type="EMBL" id="ML977314">
    <property type="protein sequence ID" value="KAF2120120.1"/>
    <property type="molecule type" value="Genomic_DNA"/>
</dbReference>
<name>A0A6A5ZKD4_9PLEO</name>
<organism evidence="2 3">
    <name type="scientific">Lophiotrema nucula</name>
    <dbReference type="NCBI Taxonomy" id="690887"/>
    <lineage>
        <taxon>Eukaryota</taxon>
        <taxon>Fungi</taxon>
        <taxon>Dikarya</taxon>
        <taxon>Ascomycota</taxon>
        <taxon>Pezizomycotina</taxon>
        <taxon>Dothideomycetes</taxon>
        <taxon>Pleosporomycetidae</taxon>
        <taxon>Pleosporales</taxon>
        <taxon>Lophiotremataceae</taxon>
        <taxon>Lophiotrema</taxon>
    </lineage>
</organism>